<accession>A0A173XFD0</accession>
<proteinExistence type="predicted"/>
<dbReference type="InterPro" id="IPR018728">
    <property type="entry name" value="DUF2268"/>
</dbReference>
<reference evidence="2 3" key="1">
    <citation type="submission" date="2015-09" db="EMBL/GenBank/DDBJ databases">
        <authorList>
            <consortium name="Pathogen Informatics"/>
        </authorList>
    </citation>
    <scope>NUCLEOTIDE SEQUENCE [LARGE SCALE GENOMIC DNA]</scope>
    <source>
        <strain evidence="2 3">2789STDY5834856</strain>
    </source>
</reference>
<evidence type="ECO:0000313" key="2">
    <source>
        <dbReference type="EMBL" id="CUN50542.1"/>
    </source>
</evidence>
<dbReference type="GO" id="GO:0006508">
    <property type="term" value="P:proteolysis"/>
    <property type="evidence" value="ECO:0007669"/>
    <property type="project" value="UniProtKB-KW"/>
</dbReference>
<dbReference type="OrthoDB" id="148961at2"/>
<feature type="domain" description="DUF2268" evidence="1">
    <location>
        <begin position="52"/>
        <end position="85"/>
    </location>
</feature>
<gene>
    <name evidence="2" type="ORF">ERS852471_00033</name>
</gene>
<dbReference type="AlphaFoldDB" id="A0A173XFD0"/>
<sequence length="92" mass="10800">MNIKAIRSDDIYRKMMTASKEEKENIYRYELMKPFEFKWQCIGIPLKSETDGGYACGYALIQHYLEKTGKSIYEATITPTADILKETESFWK</sequence>
<keyword evidence="2" id="KW-0645">Protease</keyword>
<dbReference type="Proteomes" id="UP000095594">
    <property type="component" value="Unassembled WGS sequence"/>
</dbReference>
<keyword evidence="2" id="KW-0378">Hydrolase</keyword>
<evidence type="ECO:0000259" key="1">
    <source>
        <dbReference type="Pfam" id="PF10026"/>
    </source>
</evidence>
<dbReference type="GO" id="GO:0008233">
    <property type="term" value="F:peptidase activity"/>
    <property type="evidence" value="ECO:0007669"/>
    <property type="project" value="UniProtKB-KW"/>
</dbReference>
<dbReference type="Pfam" id="PF10026">
    <property type="entry name" value="DUF2268"/>
    <property type="match status" value="1"/>
</dbReference>
<organism evidence="2 3">
    <name type="scientific">Clostridium disporicum</name>
    <dbReference type="NCBI Taxonomy" id="84024"/>
    <lineage>
        <taxon>Bacteria</taxon>
        <taxon>Bacillati</taxon>
        <taxon>Bacillota</taxon>
        <taxon>Clostridia</taxon>
        <taxon>Eubacteriales</taxon>
        <taxon>Clostridiaceae</taxon>
        <taxon>Clostridium</taxon>
    </lineage>
</organism>
<protein>
    <submittedName>
        <fullName evidence="2">Predicted Zn-dependent protease (DUF2268)</fullName>
    </submittedName>
</protein>
<evidence type="ECO:0000313" key="3">
    <source>
        <dbReference type="Proteomes" id="UP000095594"/>
    </source>
</evidence>
<dbReference type="RefSeq" id="WP_055262716.1">
    <property type="nucleotide sequence ID" value="NZ_CABIXQ010000001.1"/>
</dbReference>
<name>A0A173XFD0_9CLOT</name>
<dbReference type="EMBL" id="CYZX01000001">
    <property type="protein sequence ID" value="CUN50542.1"/>
    <property type="molecule type" value="Genomic_DNA"/>
</dbReference>